<protein>
    <submittedName>
        <fullName evidence="3">VanZ like family protein</fullName>
    </submittedName>
</protein>
<dbReference type="Pfam" id="PF04892">
    <property type="entry name" value="VanZ"/>
    <property type="match status" value="1"/>
</dbReference>
<dbReference type="RefSeq" id="WP_236750308.1">
    <property type="nucleotide sequence ID" value="NZ_CP014859.1"/>
</dbReference>
<feature type="transmembrane region" description="Helical" evidence="1">
    <location>
        <begin position="57"/>
        <end position="77"/>
    </location>
</feature>
<evidence type="ECO:0000256" key="1">
    <source>
        <dbReference type="SAM" id="Phobius"/>
    </source>
</evidence>
<evidence type="ECO:0000313" key="3">
    <source>
        <dbReference type="EMBL" id="AOS64373.1"/>
    </source>
</evidence>
<dbReference type="KEGG" id="ahm:TL08_17865"/>
<feature type="transmembrane region" description="Helical" evidence="1">
    <location>
        <begin position="89"/>
        <end position="110"/>
    </location>
</feature>
<keyword evidence="1" id="KW-0812">Transmembrane</keyword>
<organism evidence="3 4">
    <name type="scientific">Actinoalloteichus hymeniacidonis</name>
    <dbReference type="NCBI Taxonomy" id="340345"/>
    <lineage>
        <taxon>Bacteria</taxon>
        <taxon>Bacillati</taxon>
        <taxon>Actinomycetota</taxon>
        <taxon>Actinomycetes</taxon>
        <taxon>Pseudonocardiales</taxon>
        <taxon>Pseudonocardiaceae</taxon>
        <taxon>Actinoalloteichus</taxon>
    </lineage>
</organism>
<dbReference type="EMBL" id="CP014859">
    <property type="protein sequence ID" value="AOS64373.1"/>
    <property type="molecule type" value="Genomic_DNA"/>
</dbReference>
<reference evidence="4" key="1">
    <citation type="submission" date="2016-03" db="EMBL/GenBank/DDBJ databases">
        <title>Complete genome sequence of the type strain Actinoalloteichus hymeniacidonis DSM 45092.</title>
        <authorList>
            <person name="Schaffert L."/>
            <person name="Albersmeier A."/>
            <person name="Winkler A."/>
            <person name="Kalinowski J."/>
            <person name="Zotchev S."/>
            <person name="Ruckert C."/>
        </authorList>
    </citation>
    <scope>NUCLEOTIDE SEQUENCE [LARGE SCALE GENOMIC DNA]</scope>
    <source>
        <strain evidence="4">HPA177(T) (DSM 45092(T))</strain>
    </source>
</reference>
<feature type="transmembrane region" description="Helical" evidence="1">
    <location>
        <begin position="35"/>
        <end position="52"/>
    </location>
</feature>
<dbReference type="PANTHER" id="PTHR28008:SF1">
    <property type="entry name" value="DOMAIN PROTEIN, PUTATIVE (AFU_ORTHOLOGUE AFUA_3G10980)-RELATED"/>
    <property type="match status" value="1"/>
</dbReference>
<sequence>MSPRWTPFLLALLTSIVVFFMPASGVPSAPPGTDKVVHAAVFAALTVTGLWTTISRLLLAIALACYACLTEVLQANLPLGRSGDPGDVVADLVGVGIAWSMCWLFGRYAARRRASAERVG</sequence>
<name>A0AAC9HS32_9PSEU</name>
<accession>A0AAC9HS32</accession>
<dbReference type="NCBIfam" id="NF037970">
    <property type="entry name" value="vanZ_1"/>
    <property type="match status" value="1"/>
</dbReference>
<dbReference type="PANTHER" id="PTHR28008">
    <property type="entry name" value="DOMAIN PROTEIN, PUTATIVE (AFU_ORTHOLOGUE AFUA_3G10980)-RELATED"/>
    <property type="match status" value="1"/>
</dbReference>
<keyword evidence="4" id="KW-1185">Reference proteome</keyword>
<proteinExistence type="predicted"/>
<evidence type="ECO:0000259" key="2">
    <source>
        <dbReference type="Pfam" id="PF04892"/>
    </source>
</evidence>
<feature type="domain" description="VanZ-like" evidence="2">
    <location>
        <begin position="33"/>
        <end position="105"/>
    </location>
</feature>
<keyword evidence="1" id="KW-1133">Transmembrane helix</keyword>
<keyword evidence="1" id="KW-0472">Membrane</keyword>
<dbReference type="Proteomes" id="UP000095210">
    <property type="component" value="Chromosome"/>
</dbReference>
<dbReference type="InterPro" id="IPR006976">
    <property type="entry name" value="VanZ-like"/>
</dbReference>
<gene>
    <name evidence="3" type="ORF">TL08_17865</name>
</gene>
<evidence type="ECO:0000313" key="4">
    <source>
        <dbReference type="Proteomes" id="UP000095210"/>
    </source>
</evidence>
<dbReference type="AlphaFoldDB" id="A0AAC9HS32"/>